<dbReference type="Gene3D" id="2.60.40.1120">
    <property type="entry name" value="Carboxypeptidase-like, regulatory domain"/>
    <property type="match status" value="1"/>
</dbReference>
<dbReference type="Proteomes" id="UP000198670">
    <property type="component" value="Unassembled WGS sequence"/>
</dbReference>
<reference evidence="4 5" key="1">
    <citation type="submission" date="2016-10" db="EMBL/GenBank/DDBJ databases">
        <authorList>
            <person name="de Groot N.N."/>
        </authorList>
    </citation>
    <scope>NUCLEOTIDE SEQUENCE [LARGE SCALE GENOMIC DNA]</scope>
    <source>
        <strain evidence="4 5">RK1</strain>
    </source>
</reference>
<dbReference type="SUPFAM" id="SSF56935">
    <property type="entry name" value="Porins"/>
    <property type="match status" value="1"/>
</dbReference>
<dbReference type="InterPro" id="IPR012910">
    <property type="entry name" value="Plug_dom"/>
</dbReference>
<protein>
    <submittedName>
        <fullName evidence="4">TonB-linked outer membrane protein, SusC/RagA family</fullName>
    </submittedName>
</protein>
<sequence length="1152" mass="127200">MKKNIKTIMRITSIIIVVIVGFSSMVFSTESRAQNLNKIRITIRIDNESMAEVLGKIETLSGVPFSYEKSLLNKISVPAQSFRKETLSTVLDRLLTKIGYDYELINHNVVVAPKSEVPTVNPALGGIHPAGRSQAGPEQALQQLLMNRGELTYAEKPQRQTVTGSVRDEQGNPLAGVSIAVKGSNRTDVTNGEGNFSIAANAGEVLVFSFVGFQLQEVTVPVSSTLDVVLIADMQNLNEVVVVGYGTQKRVNLAGSVSSITGDEITKTPVASVSNTLAGRLPGLITLQSTGLPGSDNATLKIRGFDGPLVLIDGAEGNINAIDANEIESISVLKDASASIYGARAGNGVILITTKRGQTGKPTLTLNTSTTWQGITNMPRMASSGQLAEMRREGHIQGGQPEATAPYTPEEIQKFYEGGDLQYPNTDWYDLLIRTWSPQQQHNLSVRGGSEKIKYYGMLGYLKQETFFKRSDAGYQRYNLRSNIDATITEGLTARMDLSTSIGMRDYTTRNLDDNIWGDFWNTQPMYPAEFPDKDKIPYAEGGGTGGAHITTDRELSGYSDRRSQDLRAVFELAYDFRPIPGLKAKALVDYKQNYASTKNFSKPVPFYRYDFAADVYTHAGAFGSTANLSYNLPSGRQILSQGSLAYDRVFNDVHDVSVLALFESTDYYDDYVSAARSNFLTPEIDQMLAGSTEGMTNNAGTTEMGRMSWVGRLNYSFDNRYIVEATLRADASAKFPPATRWGYFPGISLAWRLEQEAFLSDFHALDALKLRASYGASGNDNVGNFAYITGYDISSSATGGSYLWGSSRYPGILSKGLPNPNLTWEELKIYNAGTDFSFWKGQFYGSVDAFYRQRTGIPANRLITLPSTFGASLPAENLNSTDTRGFEVMLATRSQAADLRWDIRGNISWARSKWIDYEEPDYVDADQKRINKKSGHWTDRTFGYLSDGLFTSQEEIDNLPYDQDLRDNTTLRPGDVKYLDSNSDGVIDWKDQVEIGQGTVPTWIVGLNPTFQYKGFDLDFLLQGALGFHVVASINGNSEEFYNNRWTAENNDRNAIIPRLGGASANGWLSDYRLVKGDYLRLKSVNIGYTFKKELFGSVGIQSLRLFASGVNLFTVSALNKYALDPEMPSGRGSLYYPQQRNLSFGLTLIL</sequence>
<evidence type="ECO:0000256" key="1">
    <source>
        <dbReference type="ARBA" id="ARBA00022729"/>
    </source>
</evidence>
<dbReference type="EMBL" id="FOQO01000003">
    <property type="protein sequence ID" value="SFI37991.1"/>
    <property type="molecule type" value="Genomic_DNA"/>
</dbReference>
<dbReference type="STRING" id="1477437.SAMN05444682_103456"/>
<proteinExistence type="inferred from homology"/>
<keyword evidence="2" id="KW-1134">Transmembrane beta strand</keyword>
<dbReference type="NCBIfam" id="TIGR04057">
    <property type="entry name" value="SusC_RagA_signa"/>
    <property type="match status" value="1"/>
</dbReference>
<dbReference type="FunFam" id="2.170.130.10:FF:000003">
    <property type="entry name" value="SusC/RagA family TonB-linked outer membrane protein"/>
    <property type="match status" value="1"/>
</dbReference>
<evidence type="ECO:0000313" key="5">
    <source>
        <dbReference type="Proteomes" id="UP000198670"/>
    </source>
</evidence>
<dbReference type="InterPro" id="IPR023996">
    <property type="entry name" value="TonB-dep_OMP_SusC/RagA"/>
</dbReference>
<gene>
    <name evidence="4" type="ORF">SAMN05444682_103456</name>
</gene>
<keyword evidence="1" id="KW-0732">Signal</keyword>
<keyword evidence="2" id="KW-0472">Membrane</keyword>
<dbReference type="InterPro" id="IPR023997">
    <property type="entry name" value="TonB-dep_OMP_SusC/RagA_CS"/>
</dbReference>
<dbReference type="InterPro" id="IPR008969">
    <property type="entry name" value="CarboxyPept-like_regulatory"/>
</dbReference>
<dbReference type="Pfam" id="PF13715">
    <property type="entry name" value="CarbopepD_reg_2"/>
    <property type="match status" value="1"/>
</dbReference>
<dbReference type="PANTHER" id="PTHR30069">
    <property type="entry name" value="TONB-DEPENDENT OUTER MEMBRANE RECEPTOR"/>
    <property type="match status" value="1"/>
</dbReference>
<comment type="similarity">
    <text evidence="2">Belongs to the TonB-dependent receptor family.</text>
</comment>
<dbReference type="RefSeq" id="WP_245893142.1">
    <property type="nucleotide sequence ID" value="NZ_FOQO01000003.1"/>
</dbReference>
<dbReference type="Gene3D" id="2.170.130.10">
    <property type="entry name" value="TonB-dependent receptor, plug domain"/>
    <property type="match status" value="1"/>
</dbReference>
<dbReference type="SUPFAM" id="SSF49464">
    <property type="entry name" value="Carboxypeptidase regulatory domain-like"/>
    <property type="match status" value="1"/>
</dbReference>
<keyword evidence="2" id="KW-0812">Transmembrane</keyword>
<dbReference type="PROSITE" id="PS52016">
    <property type="entry name" value="TONB_DEPENDENT_REC_3"/>
    <property type="match status" value="1"/>
</dbReference>
<dbReference type="GO" id="GO:0009279">
    <property type="term" value="C:cell outer membrane"/>
    <property type="evidence" value="ECO:0007669"/>
    <property type="project" value="UniProtKB-SubCell"/>
</dbReference>
<feature type="domain" description="TonB-dependent receptor plug" evidence="3">
    <location>
        <begin position="252"/>
        <end position="349"/>
    </location>
</feature>
<keyword evidence="5" id="KW-1185">Reference proteome</keyword>
<comment type="subcellular location">
    <subcellularLocation>
        <location evidence="2">Cell outer membrane</location>
        <topology evidence="2">Multi-pass membrane protein</topology>
    </subcellularLocation>
</comment>
<dbReference type="GO" id="GO:0015344">
    <property type="term" value="F:siderophore uptake transmembrane transporter activity"/>
    <property type="evidence" value="ECO:0007669"/>
    <property type="project" value="TreeGrafter"/>
</dbReference>
<evidence type="ECO:0000259" key="3">
    <source>
        <dbReference type="Pfam" id="PF07715"/>
    </source>
</evidence>
<dbReference type="PANTHER" id="PTHR30069:SF29">
    <property type="entry name" value="HEMOGLOBIN AND HEMOGLOBIN-HAPTOGLOBIN-BINDING PROTEIN 1-RELATED"/>
    <property type="match status" value="1"/>
</dbReference>
<name>A0A1I3HQN0_9SPHI</name>
<dbReference type="NCBIfam" id="TIGR04056">
    <property type="entry name" value="OMP_RagA_SusC"/>
    <property type="match status" value="1"/>
</dbReference>
<dbReference type="Pfam" id="PF07715">
    <property type="entry name" value="Plug"/>
    <property type="match status" value="1"/>
</dbReference>
<accession>A0A1I3HQN0</accession>
<dbReference type="AlphaFoldDB" id="A0A1I3HQN0"/>
<keyword evidence="2" id="KW-0998">Cell outer membrane</keyword>
<evidence type="ECO:0000256" key="2">
    <source>
        <dbReference type="PROSITE-ProRule" id="PRU01360"/>
    </source>
</evidence>
<dbReference type="GO" id="GO:0044718">
    <property type="term" value="P:siderophore transmembrane transport"/>
    <property type="evidence" value="ECO:0007669"/>
    <property type="project" value="TreeGrafter"/>
</dbReference>
<keyword evidence="2" id="KW-0813">Transport</keyword>
<organism evidence="4 5">
    <name type="scientific">Parapedobacter indicus</name>
    <dbReference type="NCBI Taxonomy" id="1477437"/>
    <lineage>
        <taxon>Bacteria</taxon>
        <taxon>Pseudomonadati</taxon>
        <taxon>Bacteroidota</taxon>
        <taxon>Sphingobacteriia</taxon>
        <taxon>Sphingobacteriales</taxon>
        <taxon>Sphingobacteriaceae</taxon>
        <taxon>Parapedobacter</taxon>
    </lineage>
</organism>
<dbReference type="InterPro" id="IPR037066">
    <property type="entry name" value="Plug_dom_sf"/>
</dbReference>
<evidence type="ECO:0000313" key="4">
    <source>
        <dbReference type="EMBL" id="SFI37991.1"/>
    </source>
</evidence>
<dbReference type="InterPro" id="IPR039426">
    <property type="entry name" value="TonB-dep_rcpt-like"/>
</dbReference>